<dbReference type="Gene3D" id="3.90.79.10">
    <property type="entry name" value="Nucleoside Triphosphate Pyrophosphohydrolase"/>
    <property type="match status" value="1"/>
</dbReference>
<dbReference type="CDD" id="cd04670">
    <property type="entry name" value="NUDIX_ASFGF2_Nudt6"/>
    <property type="match status" value="1"/>
</dbReference>
<reference evidence="4" key="1">
    <citation type="submission" date="2022-01" db="EMBL/GenBank/DDBJ databases">
        <authorList>
            <person name="King R."/>
        </authorList>
    </citation>
    <scope>NUCLEOTIDE SEQUENCE</scope>
</reference>
<dbReference type="InterPro" id="IPR000086">
    <property type="entry name" value="NUDIX_hydrolase_dom"/>
</dbReference>
<dbReference type="PANTHER" id="PTHR13994">
    <property type="entry name" value="NUDIX HYDROLASE RELATED"/>
    <property type="match status" value="1"/>
</dbReference>
<dbReference type="GO" id="GO:0035529">
    <property type="term" value="F:NADH pyrophosphatase activity"/>
    <property type="evidence" value="ECO:0007669"/>
    <property type="project" value="TreeGrafter"/>
</dbReference>
<protein>
    <recommendedName>
        <fullName evidence="3">Nudix hydrolase domain-containing protein</fullName>
    </recommendedName>
</protein>
<dbReference type="PROSITE" id="PS51462">
    <property type="entry name" value="NUDIX"/>
    <property type="match status" value="1"/>
</dbReference>
<dbReference type="InterPro" id="IPR015797">
    <property type="entry name" value="NUDIX_hydrolase-like_dom_sf"/>
</dbReference>
<reference evidence="4" key="2">
    <citation type="submission" date="2022-10" db="EMBL/GenBank/DDBJ databases">
        <authorList>
            <consortium name="ENA_rothamsted_submissions"/>
            <consortium name="culmorum"/>
            <person name="King R."/>
        </authorList>
    </citation>
    <scope>NUCLEOTIDE SEQUENCE</scope>
</reference>
<dbReference type="AlphaFoldDB" id="A0A9N9S0G7"/>
<feature type="domain" description="Nudix hydrolase" evidence="3">
    <location>
        <begin position="153"/>
        <end position="286"/>
    </location>
</feature>
<sequence length="324" mass="37989">MNFNKSSISLVYSHSKRLLQRKLNRIMATQQSYESSNLMQNQSDKWFNKYEHVNKIDGLFQGVSDRFQGITVDSIVECCGVAESFDNTLAKSLEHWIEQKRRAIWFKVYREQSTWIPSLVKNDFKFHHAREDFVMMYKWLPENEEITVPPFAHTMVGVGALVINDKNQVLVVSEKNALIPNSWKLPGGYCEMKENLIEAAIREVQEETNIQTKFESLVSVLAVRHAHSAAFNCSDLYFIMKLIPLTEEITKCEREIAKCCWMDVDEYLNHDRVHETNRSFVDHWLKLKNKGLTLDVVDKTHKLLNRDYQIFYPKDVNEESKKEN</sequence>
<evidence type="ECO:0000256" key="2">
    <source>
        <dbReference type="ARBA" id="ARBA00022801"/>
    </source>
</evidence>
<evidence type="ECO:0000256" key="1">
    <source>
        <dbReference type="ARBA" id="ARBA00005582"/>
    </source>
</evidence>
<dbReference type="InterPro" id="IPR020084">
    <property type="entry name" value="NUDIX_hydrolase_CS"/>
</dbReference>
<keyword evidence="2" id="KW-0378">Hydrolase</keyword>
<dbReference type="InterPro" id="IPR040618">
    <property type="entry name" value="Pre-Nudix"/>
</dbReference>
<accession>A0A9N9S0G7</accession>
<dbReference type="EMBL" id="OU895879">
    <property type="protein sequence ID" value="CAG9806887.1"/>
    <property type="molecule type" value="Genomic_DNA"/>
</dbReference>
<dbReference type="SUPFAM" id="SSF55811">
    <property type="entry name" value="Nudix"/>
    <property type="match status" value="1"/>
</dbReference>
<gene>
    <name evidence="4" type="ORF">CHIRRI_LOCUS9741</name>
</gene>
<evidence type="ECO:0000259" key="3">
    <source>
        <dbReference type="PROSITE" id="PS51462"/>
    </source>
</evidence>
<dbReference type="OrthoDB" id="447842at2759"/>
<organism evidence="4 5">
    <name type="scientific">Chironomus riparius</name>
    <dbReference type="NCBI Taxonomy" id="315576"/>
    <lineage>
        <taxon>Eukaryota</taxon>
        <taxon>Metazoa</taxon>
        <taxon>Ecdysozoa</taxon>
        <taxon>Arthropoda</taxon>
        <taxon>Hexapoda</taxon>
        <taxon>Insecta</taxon>
        <taxon>Pterygota</taxon>
        <taxon>Neoptera</taxon>
        <taxon>Endopterygota</taxon>
        <taxon>Diptera</taxon>
        <taxon>Nematocera</taxon>
        <taxon>Chironomoidea</taxon>
        <taxon>Chironomidae</taxon>
        <taxon>Chironominae</taxon>
        <taxon>Chironomus</taxon>
    </lineage>
</organism>
<dbReference type="PRINTS" id="PR01356">
    <property type="entry name" value="GFGPROTEIN"/>
</dbReference>
<dbReference type="InterPro" id="IPR003293">
    <property type="entry name" value="Nudix_hydrolase6-like"/>
</dbReference>
<dbReference type="GO" id="GO:0047631">
    <property type="term" value="F:ADP-ribose diphosphatase activity"/>
    <property type="evidence" value="ECO:0007669"/>
    <property type="project" value="TreeGrafter"/>
</dbReference>
<keyword evidence="5" id="KW-1185">Reference proteome</keyword>
<proteinExistence type="inferred from homology"/>
<dbReference type="Pfam" id="PF18290">
    <property type="entry name" value="Nudix_hydro"/>
    <property type="match status" value="1"/>
</dbReference>
<dbReference type="PROSITE" id="PS00893">
    <property type="entry name" value="NUDIX_BOX"/>
    <property type="match status" value="1"/>
</dbReference>
<dbReference type="FunFam" id="3.90.79.10:FF:000015">
    <property type="entry name" value="Nudix hydrolase 8"/>
    <property type="match status" value="1"/>
</dbReference>
<name>A0A9N9S0G7_9DIPT</name>
<dbReference type="Proteomes" id="UP001153620">
    <property type="component" value="Chromosome 3"/>
</dbReference>
<dbReference type="PANTHER" id="PTHR13994:SF13">
    <property type="entry name" value="FI03680P"/>
    <property type="match status" value="1"/>
</dbReference>
<dbReference type="Pfam" id="PF00293">
    <property type="entry name" value="NUDIX"/>
    <property type="match status" value="1"/>
</dbReference>
<evidence type="ECO:0000313" key="5">
    <source>
        <dbReference type="Proteomes" id="UP001153620"/>
    </source>
</evidence>
<dbReference type="Gene3D" id="3.40.630.30">
    <property type="match status" value="1"/>
</dbReference>
<dbReference type="GO" id="GO:0051287">
    <property type="term" value="F:NAD binding"/>
    <property type="evidence" value="ECO:0007669"/>
    <property type="project" value="TreeGrafter"/>
</dbReference>
<comment type="similarity">
    <text evidence="1">Belongs to the Nudix hydrolase family.</text>
</comment>
<evidence type="ECO:0000313" key="4">
    <source>
        <dbReference type="EMBL" id="CAG9806887.1"/>
    </source>
</evidence>